<dbReference type="EMBL" id="BNDZ01000005">
    <property type="protein sequence ID" value="GHI48800.1"/>
    <property type="molecule type" value="Genomic_DNA"/>
</dbReference>
<accession>A0AA37FEG3</accession>
<dbReference type="Proteomes" id="UP001051844">
    <property type="component" value="Unassembled WGS sequence"/>
</dbReference>
<organism evidence="1 2">
    <name type="scientific">Streptomyces albidoflavus</name>
    <dbReference type="NCBI Taxonomy" id="1886"/>
    <lineage>
        <taxon>Bacteria</taxon>
        <taxon>Bacillati</taxon>
        <taxon>Actinomycetota</taxon>
        <taxon>Actinomycetes</taxon>
        <taxon>Kitasatosporales</taxon>
        <taxon>Streptomycetaceae</taxon>
        <taxon>Streptomyces</taxon>
        <taxon>Streptomyces albidoflavus group</taxon>
    </lineage>
</organism>
<dbReference type="AlphaFoldDB" id="A0AA37FEG3"/>
<protein>
    <submittedName>
        <fullName evidence="1">Uncharacterized protein</fullName>
    </submittedName>
</protein>
<evidence type="ECO:0000313" key="2">
    <source>
        <dbReference type="Proteomes" id="UP001051844"/>
    </source>
</evidence>
<gene>
    <name evidence="1" type="ORF">ScoT_49740</name>
</gene>
<name>A0AA37FEG3_9ACTN</name>
<comment type="caution">
    <text evidence="1">The sequence shown here is derived from an EMBL/GenBank/DDBJ whole genome shotgun (WGS) entry which is preliminary data.</text>
</comment>
<evidence type="ECO:0000313" key="1">
    <source>
        <dbReference type="EMBL" id="GHI48800.1"/>
    </source>
</evidence>
<reference evidence="1" key="1">
    <citation type="submission" date="2022-09" db="EMBL/GenBank/DDBJ databases">
        <title>Whole genome shotgun sequence of Streptomyces albidoflavus NBRC 12854.</title>
        <authorList>
            <person name="Komaki H."/>
            <person name="Tamura T."/>
        </authorList>
    </citation>
    <scope>NUCLEOTIDE SEQUENCE</scope>
    <source>
        <strain evidence="1">NBRC 12854</strain>
    </source>
</reference>
<sequence length="84" mass="8997">MPQMGVEAVEASSVAVTTQVYCDWVPSSEPMIWGSATETTVPLIIATNRTTSRPLKARMTCRWSIGAAAVGAAAECALTRNLRR</sequence>
<proteinExistence type="predicted"/>